<gene>
    <name evidence="1" type="ORF">M513_08431</name>
</gene>
<keyword evidence="2" id="KW-1185">Reference proteome</keyword>
<sequence length="102" mass="12215">MFGKMEIQQFYLQGDFFVLDVSKRVDHPFWDDDRENVLKAANEIVMQRLQVLAIHFYVSVRSLTFLFHFDEVLKLAQLTYCKPPLEQKQPRHERRNNGLCLN</sequence>
<name>A0A085M078_9BILA</name>
<proteinExistence type="predicted"/>
<accession>A0A085M078</accession>
<organism evidence="1 2">
    <name type="scientific">Trichuris suis</name>
    <name type="common">pig whipworm</name>
    <dbReference type="NCBI Taxonomy" id="68888"/>
    <lineage>
        <taxon>Eukaryota</taxon>
        <taxon>Metazoa</taxon>
        <taxon>Ecdysozoa</taxon>
        <taxon>Nematoda</taxon>
        <taxon>Enoplea</taxon>
        <taxon>Dorylaimia</taxon>
        <taxon>Trichinellida</taxon>
        <taxon>Trichuridae</taxon>
        <taxon>Trichuris</taxon>
    </lineage>
</organism>
<reference evidence="1 2" key="1">
    <citation type="journal article" date="2014" name="Nat. Genet.">
        <title>Genome and transcriptome of the porcine whipworm Trichuris suis.</title>
        <authorList>
            <person name="Jex A.R."/>
            <person name="Nejsum P."/>
            <person name="Schwarz E.M."/>
            <person name="Hu L."/>
            <person name="Young N.D."/>
            <person name="Hall R.S."/>
            <person name="Korhonen P.K."/>
            <person name="Liao S."/>
            <person name="Thamsborg S."/>
            <person name="Xia J."/>
            <person name="Xu P."/>
            <person name="Wang S."/>
            <person name="Scheerlinck J.P."/>
            <person name="Hofmann A."/>
            <person name="Sternberg P.W."/>
            <person name="Wang J."/>
            <person name="Gasser R.B."/>
        </authorList>
    </citation>
    <scope>NUCLEOTIDE SEQUENCE [LARGE SCALE GENOMIC DNA]</scope>
    <source>
        <strain evidence="1">DCEP-RM93M</strain>
    </source>
</reference>
<dbReference type="AlphaFoldDB" id="A0A085M078"/>
<protein>
    <submittedName>
        <fullName evidence="1">Uncharacterized protein</fullName>
    </submittedName>
</protein>
<evidence type="ECO:0000313" key="2">
    <source>
        <dbReference type="Proteomes" id="UP000030764"/>
    </source>
</evidence>
<dbReference type="EMBL" id="KL363250">
    <property type="protein sequence ID" value="KFD50624.1"/>
    <property type="molecule type" value="Genomic_DNA"/>
</dbReference>
<evidence type="ECO:0000313" key="1">
    <source>
        <dbReference type="EMBL" id="KFD50624.1"/>
    </source>
</evidence>
<dbReference type="Proteomes" id="UP000030764">
    <property type="component" value="Unassembled WGS sequence"/>
</dbReference>